<feature type="domain" description="Heterokaryon incompatibility" evidence="1">
    <location>
        <begin position="185"/>
        <end position="332"/>
    </location>
</feature>
<dbReference type="EMBL" id="NKUJ01000248">
    <property type="protein sequence ID" value="RMJ09298.1"/>
    <property type="molecule type" value="Genomic_DNA"/>
</dbReference>
<accession>A0A3M2RVH4</accession>
<keyword evidence="3" id="KW-1185">Reference proteome</keyword>
<proteinExistence type="predicted"/>
<dbReference type="Proteomes" id="UP000277212">
    <property type="component" value="Unassembled WGS sequence"/>
</dbReference>
<dbReference type="InterPro" id="IPR010730">
    <property type="entry name" value="HET"/>
</dbReference>
<dbReference type="OrthoDB" id="5125733at2759"/>
<dbReference type="AlphaFoldDB" id="A0A3M2RVH4"/>
<dbReference type="PANTHER" id="PTHR33112:SF16">
    <property type="entry name" value="HETEROKARYON INCOMPATIBILITY DOMAIN-CONTAINING PROTEIN"/>
    <property type="match status" value="1"/>
</dbReference>
<dbReference type="PANTHER" id="PTHR33112">
    <property type="entry name" value="DOMAIN PROTEIN, PUTATIVE-RELATED"/>
    <property type="match status" value="1"/>
</dbReference>
<gene>
    <name evidence="2" type="ORF">CDV36_011075</name>
</gene>
<evidence type="ECO:0000313" key="2">
    <source>
        <dbReference type="EMBL" id="RMJ09298.1"/>
    </source>
</evidence>
<organism evidence="2 3">
    <name type="scientific">Fusarium kuroshium</name>
    <dbReference type="NCBI Taxonomy" id="2010991"/>
    <lineage>
        <taxon>Eukaryota</taxon>
        <taxon>Fungi</taxon>
        <taxon>Dikarya</taxon>
        <taxon>Ascomycota</taxon>
        <taxon>Pezizomycotina</taxon>
        <taxon>Sordariomycetes</taxon>
        <taxon>Hypocreomycetidae</taxon>
        <taxon>Hypocreales</taxon>
        <taxon>Nectriaceae</taxon>
        <taxon>Fusarium</taxon>
        <taxon>Fusarium solani species complex</taxon>
    </lineage>
</organism>
<dbReference type="STRING" id="2010991.A0A3M2RVH4"/>
<comment type="caution">
    <text evidence="2">The sequence shown here is derived from an EMBL/GenBank/DDBJ whole genome shotgun (WGS) entry which is preliminary data.</text>
</comment>
<evidence type="ECO:0000259" key="1">
    <source>
        <dbReference type="Pfam" id="PF06985"/>
    </source>
</evidence>
<evidence type="ECO:0000313" key="3">
    <source>
        <dbReference type="Proteomes" id="UP000277212"/>
    </source>
</evidence>
<dbReference type="Pfam" id="PF06985">
    <property type="entry name" value="HET"/>
    <property type="match status" value="1"/>
</dbReference>
<reference evidence="2 3" key="1">
    <citation type="submission" date="2017-06" db="EMBL/GenBank/DDBJ databases">
        <title>Comparative genomic analysis of Ambrosia Fusariam Clade fungi.</title>
        <authorList>
            <person name="Stajich J.E."/>
            <person name="Carrillo J."/>
            <person name="Kijimoto T."/>
            <person name="Eskalen A."/>
            <person name="O'Donnell K."/>
            <person name="Kasson M."/>
        </authorList>
    </citation>
    <scope>NUCLEOTIDE SEQUENCE [LARGE SCALE GENOMIC DNA]</scope>
    <source>
        <strain evidence="2">UCR3666</strain>
    </source>
</reference>
<sequence length="636" mass="71580">MDLTLDDTLCQLCAQINLRLPTESDWKVLIREYADDKDLDDSAKAGCALCRVIAESHRESHTFNEARIKHKLRSDQRTHDKIQVWHQLGSLDLEGNISWTSQYGGSEAPANRYFPGRAVQNGPIAMAALSRAKGWLDECRREHPSCSSLDATRLPARVIDVAQGSGDRSFLYIPSPGVQSGDIRYAALSYCWGGPQSGRLTTANIHAKKKDIDVDSLGKTIKDAMEITRALGLRFLWVDSQCIIQDSAEDWQLESARMGSIYHNSEVTISASGGTHSDSGLLGPRETSRMAPVPLKFTAPDESVGTVFLRHDGMFGRVPDEPLDKRGWTLQEGLLSRRLLSFGRQQITWECRSGYKTENGALLQEQEHFLGLPRPIRKPRRYDPIPKPIAELLRHRSEAVLTWEFIVNAFTERTLSFSTDKLPALSGIAQHVQKTRPDDTYLIGMWKADLPWCLLWGVGTQAQRPPAYRAPSWSWASLEGRVVCFGDQDGWWGQDAHAHCAVEDVVVSPKGLNGYGEVCGGRLTIRGPLKEGWRMACRWHHDAESTIIYLFEDDRLLDPSERAFELKLGYCEMDVVDPSMVIDQPVSTWCLRVTDTDGLALLRQTDGTFRRLGLFGLDEERIQWFEDAMVERIVIL</sequence>
<protein>
    <recommendedName>
        <fullName evidence="1">Heterokaryon incompatibility domain-containing protein</fullName>
    </recommendedName>
</protein>
<name>A0A3M2RVH4_9HYPO</name>